<evidence type="ECO:0000256" key="5">
    <source>
        <dbReference type="ARBA" id="ARBA00023136"/>
    </source>
</evidence>
<feature type="transmembrane region" description="Helical" evidence="9">
    <location>
        <begin position="98"/>
        <end position="117"/>
    </location>
</feature>
<dbReference type="OrthoDB" id="6612291at2759"/>
<dbReference type="HOGENOM" id="CLU_001265_30_5_1"/>
<keyword evidence="11" id="KW-0560">Oxidoreductase</keyword>
<evidence type="ECO:0000313" key="11">
    <source>
        <dbReference type="EMBL" id="EEB18010.1"/>
    </source>
</evidence>
<keyword evidence="11" id="KW-0762">Sugar transport</keyword>
<dbReference type="InterPro" id="IPR020846">
    <property type="entry name" value="MFS_dom"/>
</dbReference>
<dbReference type="FunFam" id="1.20.1250.20:FF:000055">
    <property type="entry name" value="Facilitated trehalose transporter Tret1-2 homolog"/>
    <property type="match status" value="1"/>
</dbReference>
<accession>E0VXA4</accession>
<dbReference type="InParanoid" id="E0VXA4"/>
<proteinExistence type="inferred from homology"/>
<keyword evidence="6" id="KW-0325">Glycoprotein</keyword>
<dbReference type="Gene3D" id="1.20.1250.20">
    <property type="entry name" value="MFS general substrate transporter like domains"/>
    <property type="match status" value="1"/>
</dbReference>
<keyword evidence="5 9" id="KW-0472">Membrane</keyword>
<evidence type="ECO:0000256" key="9">
    <source>
        <dbReference type="SAM" id="Phobius"/>
    </source>
</evidence>
<dbReference type="CTD" id="8236199"/>
<gene>
    <name evidence="12" type="primary">8236199</name>
    <name evidence="11" type="ORF">Phum_PHUM497870</name>
</gene>
<dbReference type="PROSITE" id="PS50850">
    <property type="entry name" value="MFS"/>
    <property type="match status" value="1"/>
</dbReference>
<feature type="domain" description="Major facilitator superfamily (MFS) profile" evidence="10">
    <location>
        <begin position="22"/>
        <end position="454"/>
    </location>
</feature>
<dbReference type="KEGG" id="phu:Phum_PHUM497870"/>
<dbReference type="STRING" id="121224.E0VXA4"/>
<feature type="transmembrane region" description="Helical" evidence="9">
    <location>
        <begin position="363"/>
        <end position="388"/>
    </location>
</feature>
<dbReference type="Pfam" id="PF00083">
    <property type="entry name" value="Sugar_tr"/>
    <property type="match status" value="1"/>
</dbReference>
<name>E0VXA4_PEDHC</name>
<evidence type="ECO:0000256" key="3">
    <source>
        <dbReference type="ARBA" id="ARBA00022692"/>
    </source>
</evidence>
<dbReference type="InterPro" id="IPR005828">
    <property type="entry name" value="MFS_sugar_transport-like"/>
</dbReference>
<dbReference type="CDD" id="cd17358">
    <property type="entry name" value="MFS_GLUT6_8_Class3_like"/>
    <property type="match status" value="1"/>
</dbReference>
<dbReference type="InterPro" id="IPR036259">
    <property type="entry name" value="MFS_trans_sf"/>
</dbReference>
<dbReference type="PANTHER" id="PTHR48021">
    <property type="match status" value="1"/>
</dbReference>
<dbReference type="EMBL" id="DS235830">
    <property type="protein sequence ID" value="EEB18010.1"/>
    <property type="molecule type" value="Genomic_DNA"/>
</dbReference>
<feature type="transmembrane region" description="Helical" evidence="9">
    <location>
        <begin position="123"/>
        <end position="144"/>
    </location>
</feature>
<keyword evidence="8" id="KW-0813">Transport</keyword>
<dbReference type="RefSeq" id="XP_002430748.1">
    <property type="nucleotide sequence ID" value="XM_002430703.1"/>
</dbReference>
<comment type="similarity">
    <text evidence="7">Belongs to the major facilitator superfamily. Sugar transporter (TC 2.A.1.1) family. Trehalose transporter subfamily.</text>
</comment>
<dbReference type="eggNOG" id="KOG0254">
    <property type="taxonomic scope" value="Eukaryota"/>
</dbReference>
<keyword evidence="3 9" id="KW-0812">Transmembrane</keyword>
<feature type="transmembrane region" description="Helical" evidence="9">
    <location>
        <begin position="400"/>
        <end position="419"/>
    </location>
</feature>
<dbReference type="GeneID" id="8236199"/>
<keyword evidence="4 9" id="KW-1133">Transmembrane helix</keyword>
<keyword evidence="2" id="KW-1003">Cell membrane</keyword>
<evidence type="ECO:0000313" key="13">
    <source>
        <dbReference type="Proteomes" id="UP000009046"/>
    </source>
</evidence>
<dbReference type="Proteomes" id="UP000009046">
    <property type="component" value="Unassembled WGS sequence"/>
</dbReference>
<feature type="transmembrane region" description="Helical" evidence="9">
    <location>
        <begin position="21"/>
        <end position="49"/>
    </location>
</feature>
<dbReference type="AlphaFoldDB" id="E0VXA4"/>
<feature type="transmembrane region" description="Helical" evidence="9">
    <location>
        <begin position="69"/>
        <end position="91"/>
    </location>
</feature>
<dbReference type="EC" id="1.3.1.74" evidence="11"/>
<dbReference type="GO" id="GO:0032440">
    <property type="term" value="F:2-alkenal reductase [NAD(P)H] activity"/>
    <property type="evidence" value="ECO:0007669"/>
    <property type="project" value="UniProtKB-EC"/>
</dbReference>
<feature type="transmembrane region" description="Helical" evidence="9">
    <location>
        <begin position="180"/>
        <end position="201"/>
    </location>
</feature>
<dbReference type="EnsemblMetazoa" id="PHUM497870-RA">
    <property type="protein sequence ID" value="PHUM497870-PA"/>
    <property type="gene ID" value="PHUM497870"/>
</dbReference>
<evidence type="ECO:0000256" key="2">
    <source>
        <dbReference type="ARBA" id="ARBA00022475"/>
    </source>
</evidence>
<reference evidence="12" key="3">
    <citation type="submission" date="2020-05" db="UniProtKB">
        <authorList>
            <consortium name="EnsemblMetazoa"/>
        </authorList>
    </citation>
    <scope>IDENTIFICATION</scope>
    <source>
        <strain evidence="12">USDA</strain>
    </source>
</reference>
<organism>
    <name type="scientific">Pediculus humanus subsp. corporis</name>
    <name type="common">Body louse</name>
    <dbReference type="NCBI Taxonomy" id="121224"/>
    <lineage>
        <taxon>Eukaryota</taxon>
        <taxon>Metazoa</taxon>
        <taxon>Ecdysozoa</taxon>
        <taxon>Arthropoda</taxon>
        <taxon>Hexapoda</taxon>
        <taxon>Insecta</taxon>
        <taxon>Pterygota</taxon>
        <taxon>Neoptera</taxon>
        <taxon>Paraneoptera</taxon>
        <taxon>Psocodea</taxon>
        <taxon>Troctomorpha</taxon>
        <taxon>Phthiraptera</taxon>
        <taxon>Anoplura</taxon>
        <taxon>Pediculidae</taxon>
        <taxon>Pediculus</taxon>
    </lineage>
</organism>
<dbReference type="VEuPathDB" id="VectorBase:PHUM497870"/>
<evidence type="ECO:0000256" key="4">
    <source>
        <dbReference type="ARBA" id="ARBA00022989"/>
    </source>
</evidence>
<feature type="transmembrane region" description="Helical" evidence="9">
    <location>
        <begin position="431"/>
        <end position="450"/>
    </location>
</feature>
<evidence type="ECO:0000313" key="12">
    <source>
        <dbReference type="EnsemblMetazoa" id="PHUM497870-PA"/>
    </source>
</evidence>
<feature type="transmembrane region" description="Helical" evidence="9">
    <location>
        <begin position="264"/>
        <end position="285"/>
    </location>
</feature>
<reference evidence="11" key="1">
    <citation type="submission" date="2007-04" db="EMBL/GenBank/DDBJ databases">
        <title>Annotation of Pediculus humanus corporis strain USDA.</title>
        <authorList>
            <person name="Kirkness E."/>
            <person name="Hannick L."/>
            <person name="Hass B."/>
            <person name="Bruggner R."/>
            <person name="Lawson D."/>
            <person name="Bidwell S."/>
            <person name="Joardar V."/>
            <person name="Caler E."/>
            <person name="Walenz B."/>
            <person name="Inman J."/>
            <person name="Schobel S."/>
            <person name="Galinsky K."/>
            <person name="Amedeo P."/>
            <person name="Strausberg R."/>
        </authorList>
    </citation>
    <scope>NUCLEOTIDE SEQUENCE</scope>
    <source>
        <strain evidence="11">USDA</strain>
    </source>
</reference>
<dbReference type="PANTHER" id="PTHR48021:SF1">
    <property type="entry name" value="GH07001P-RELATED"/>
    <property type="match status" value="1"/>
</dbReference>
<feature type="transmembrane region" description="Helical" evidence="9">
    <location>
        <begin position="156"/>
        <end position="174"/>
    </location>
</feature>
<dbReference type="PROSITE" id="PS00217">
    <property type="entry name" value="SUGAR_TRANSPORT_2"/>
    <property type="match status" value="1"/>
</dbReference>
<dbReference type="InterPro" id="IPR050549">
    <property type="entry name" value="MFS_Trehalose_Transporter"/>
</dbReference>
<feature type="transmembrane region" description="Helical" evidence="9">
    <location>
        <begin position="305"/>
        <end position="322"/>
    </location>
</feature>
<dbReference type="EMBL" id="AAZO01006033">
    <property type="status" value="NOT_ANNOTATED_CDS"/>
    <property type="molecule type" value="Genomic_DNA"/>
</dbReference>
<feature type="transmembrane region" description="Helical" evidence="9">
    <location>
        <begin position="329"/>
        <end position="351"/>
    </location>
</feature>
<dbReference type="InterPro" id="IPR005829">
    <property type="entry name" value="Sugar_transporter_CS"/>
</dbReference>
<evidence type="ECO:0000256" key="1">
    <source>
        <dbReference type="ARBA" id="ARBA00004651"/>
    </source>
</evidence>
<dbReference type="InterPro" id="IPR044775">
    <property type="entry name" value="MFS_ERD6/Tret1-like"/>
</dbReference>
<comment type="subcellular location">
    <subcellularLocation>
        <location evidence="1">Cell membrane</location>
        <topology evidence="1">Multi-pass membrane protein</topology>
    </subcellularLocation>
</comment>
<evidence type="ECO:0000256" key="8">
    <source>
        <dbReference type="RuleBase" id="RU003346"/>
    </source>
</evidence>
<dbReference type="OMA" id="RISMMIA"/>
<dbReference type="PRINTS" id="PR00171">
    <property type="entry name" value="SUGRTRNSPORT"/>
</dbReference>
<reference evidence="11" key="2">
    <citation type="submission" date="2007-04" db="EMBL/GenBank/DDBJ databases">
        <title>The genome of the human body louse.</title>
        <authorList>
            <consortium name="The Human Body Louse Genome Consortium"/>
            <person name="Kirkness E."/>
            <person name="Walenz B."/>
            <person name="Hass B."/>
            <person name="Bruggner R."/>
            <person name="Strausberg R."/>
        </authorList>
    </citation>
    <scope>NUCLEOTIDE SEQUENCE</scope>
    <source>
        <strain evidence="11">USDA</strain>
    </source>
</reference>
<evidence type="ECO:0000256" key="6">
    <source>
        <dbReference type="ARBA" id="ARBA00023180"/>
    </source>
</evidence>
<evidence type="ECO:0000256" key="7">
    <source>
        <dbReference type="ARBA" id="ARBA00024348"/>
    </source>
</evidence>
<dbReference type="InterPro" id="IPR003663">
    <property type="entry name" value="Sugar/inositol_transpt"/>
</dbReference>
<protein>
    <submittedName>
        <fullName evidence="11 12">Sugar transporter, putative</fullName>
        <ecNumber evidence="11">1.3.1.74</ecNumber>
    </submittedName>
</protein>
<dbReference type="SUPFAM" id="SSF103473">
    <property type="entry name" value="MFS general substrate transporter"/>
    <property type="match status" value="1"/>
</dbReference>
<dbReference type="GO" id="GO:0051119">
    <property type="term" value="F:sugar transmembrane transporter activity"/>
    <property type="evidence" value="ECO:0007669"/>
    <property type="project" value="InterPro"/>
</dbReference>
<keyword evidence="13" id="KW-1185">Reference proteome</keyword>
<dbReference type="GO" id="GO:0005886">
    <property type="term" value="C:plasma membrane"/>
    <property type="evidence" value="ECO:0007669"/>
    <property type="project" value="UniProtKB-SubCell"/>
</dbReference>
<sequence length="479" mass="53590">MIPYNLFNWLLKFKTNRKNTLNFWTQHIGACIASLPAFSVGTAFGWTSFASAKYLDDNNDFTITKNECSLMESLLMLGAATSCCITGWVACKIGRKMILLGLVPIFLLGWSCLLWASSVGMLYAGRLFLGICAGATCVGGPMYLVEISQKEIRGIIGSYFQMLLSFGVLFIYLISSKLDVFYCTLICGLVPIIFGVTFYFFPDTPVFLLLQDKPDKAKDSLMYFRGKKHNIELELLELTEYCKEEVEKRKFRWKSFTKKSAIKGLSISIGLMIFQQINGVNAIIFNAPVIFEEAGTSMNAKHETIIIGLMLLIGNFLAIFLVDKVGRVLLLEISAILMSLFSFLLGLYFYLKENQFDVDEISWLPLLSISSFVIVYSLGFGAIPWMLMSELMPSSIRGPGISIASVCNWLSAFFVIQFYDTAVTKFGRGGTFWLFFVVSLAAILFSNKALPETKGKSFEEIQNELSGKKSNATPNNNFL</sequence>
<evidence type="ECO:0000259" key="10">
    <source>
        <dbReference type="PROSITE" id="PS50850"/>
    </source>
</evidence>
<dbReference type="NCBIfam" id="TIGR00879">
    <property type="entry name" value="SP"/>
    <property type="match status" value="1"/>
</dbReference>